<protein>
    <recommendedName>
        <fullName evidence="5">Sporulation protein</fullName>
    </recommendedName>
</protein>
<evidence type="ECO:0000313" key="3">
    <source>
        <dbReference type="EMBL" id="MDQ0214089.1"/>
    </source>
</evidence>
<keyword evidence="2" id="KW-0732">Signal</keyword>
<feature type="coiled-coil region" evidence="1">
    <location>
        <begin position="126"/>
        <end position="153"/>
    </location>
</feature>
<evidence type="ECO:0000256" key="2">
    <source>
        <dbReference type="SAM" id="SignalP"/>
    </source>
</evidence>
<evidence type="ECO:0000256" key="1">
    <source>
        <dbReference type="SAM" id="Coils"/>
    </source>
</evidence>
<dbReference type="AlphaFoldDB" id="A0AAJ1T180"/>
<keyword evidence="4" id="KW-1185">Reference proteome</keyword>
<dbReference type="EMBL" id="JAUSUC010000003">
    <property type="protein sequence ID" value="MDQ0214089.1"/>
    <property type="molecule type" value="Genomic_DNA"/>
</dbReference>
<dbReference type="PROSITE" id="PS51257">
    <property type="entry name" value="PROKAR_LIPOPROTEIN"/>
    <property type="match status" value="1"/>
</dbReference>
<organism evidence="3 4">
    <name type="scientific">Oikeobacillus pervagus</name>
    <dbReference type="NCBI Taxonomy" id="1325931"/>
    <lineage>
        <taxon>Bacteria</taxon>
        <taxon>Bacillati</taxon>
        <taxon>Bacillota</taxon>
        <taxon>Bacilli</taxon>
        <taxon>Bacillales</taxon>
        <taxon>Bacillaceae</taxon>
        <taxon>Oikeobacillus</taxon>
    </lineage>
</organism>
<dbReference type="Proteomes" id="UP001237207">
    <property type="component" value="Unassembled WGS sequence"/>
</dbReference>
<gene>
    <name evidence="3" type="ORF">J2S13_000484</name>
</gene>
<keyword evidence="1" id="KW-0175">Coiled coil</keyword>
<name>A0AAJ1T180_9BACI</name>
<reference evidence="3" key="1">
    <citation type="submission" date="2023-07" db="EMBL/GenBank/DDBJ databases">
        <title>Genomic Encyclopedia of Type Strains, Phase IV (KMG-IV): sequencing the most valuable type-strain genomes for metagenomic binning, comparative biology and taxonomic classification.</title>
        <authorList>
            <person name="Goeker M."/>
        </authorList>
    </citation>
    <scope>NUCLEOTIDE SEQUENCE</scope>
    <source>
        <strain evidence="3">DSM 23947</strain>
    </source>
</reference>
<dbReference type="InterPro" id="IPR019076">
    <property type="entry name" value="Spore_lipoprot_YhcN/YlaJ-like"/>
</dbReference>
<feature type="chain" id="PRO_5042577990" description="Sporulation protein" evidence="2">
    <location>
        <begin position="24"/>
        <end position="158"/>
    </location>
</feature>
<proteinExistence type="predicted"/>
<evidence type="ECO:0008006" key="5">
    <source>
        <dbReference type="Google" id="ProtNLM"/>
    </source>
</evidence>
<feature type="signal peptide" evidence="2">
    <location>
        <begin position="1"/>
        <end position="23"/>
    </location>
</feature>
<sequence length="158" mass="18316">MKNNITKLKIFLLLLTIIGIGSGCNENQNQMGYDNKDLSISQVDTTSKPIDQSIANQAKEKMITKDEITDVMAVNTDKELLVAIKVENFNRFRLKSIEKTVKSDLEKMYPNHKVVVSTDKKMFWELEKIEQRLQKNNTNKKRLKKDLQKLESLIKEQT</sequence>
<dbReference type="Pfam" id="PF09580">
    <property type="entry name" value="Spore_YhcN_YlaJ"/>
    <property type="match status" value="1"/>
</dbReference>
<dbReference type="RefSeq" id="WP_307256077.1">
    <property type="nucleotide sequence ID" value="NZ_JAUSUC010000003.1"/>
</dbReference>
<evidence type="ECO:0000313" key="4">
    <source>
        <dbReference type="Proteomes" id="UP001237207"/>
    </source>
</evidence>
<accession>A0AAJ1T180</accession>
<comment type="caution">
    <text evidence="3">The sequence shown here is derived from an EMBL/GenBank/DDBJ whole genome shotgun (WGS) entry which is preliminary data.</text>
</comment>